<dbReference type="SUPFAM" id="SSF52833">
    <property type="entry name" value="Thioredoxin-like"/>
    <property type="match status" value="1"/>
</dbReference>
<feature type="compositionally biased region" description="Basic and acidic residues" evidence="2">
    <location>
        <begin position="582"/>
        <end position="591"/>
    </location>
</feature>
<feature type="compositionally biased region" description="Basic and acidic residues" evidence="2">
    <location>
        <begin position="674"/>
        <end position="686"/>
    </location>
</feature>
<sequence>MDQKPNYTDFSDNSNQPSLIGSSVRDSYDNLPTLGSLDKVKKPLIKDHESTAELIPVDEVRAEGALVADEEDELDEILDESGNIKENAIPDVVRLKPKSEPTRAPVYTNLHSDVAETYSKGEKTSLKLLGGAAEQYAVPASGVTSSYRHSSKHRKGSDFLPREAEYINPEQVRSVDDIINVVNKGDFEKASTLVDPKVAETIAGTRKLTLDELKLLNEQSLKNLEANADTSIPSSMLSREDSVALEEMQSRSESLARPSLTSENSFSRPNLARGESIHSGLNCDLAINTAFDAKTNAVVPERKPRHDPSNLTYGITNNSSMNYLRSISRSRSRARNDRKAFQGERLESVDLRQNGALINDDEMSNAPDIEYAVNKALDFVEDTHTVKNGNIISENGDIVKNLQRGLAEVAEEQGLTEEASNRRRINAFDALENTLDQEDELMKELMGDDDLADDDEHKNDDLKNVIEDEENLLTQRDVDETKVSEKNEIKGTTVDTEGAEDVEETREIGEVEEAGEVGETEKAGETETVDAEEEGDVGGEGEDGEAEKNSKAGEEEKTEENHDLSFDDQNLLVTNADEENSEERKISEKAKNQGADEQSTKKIFEDTDFVEQHGEKEEYSIAQEHEPETKFEKSIEESGVDKESVEQTNEMSESSDSVLVTRSKNENSVTEEVTESHNTDVTKEDAQVEPNCHLDSVQNCEESDIMEINSDSLDIEKNVEIDDNNDPFVVSKNLDNIGDISKASPIAEIEKDNTEALIAAAARESALQEENLGVGKDGSVYVPKAGKMTFEDEPVYLYTSFAGGFHVTTRTNRLETILAANRVKFEYRDLGTDEEAKKIWRRYSNGKTLPGIVRGKDDYIGNWEDIEEANEDYRVRSLIYETF</sequence>
<feature type="coiled-coil region" evidence="1">
    <location>
        <begin position="428"/>
        <end position="472"/>
    </location>
</feature>
<feature type="compositionally biased region" description="Acidic residues" evidence="2">
    <location>
        <begin position="497"/>
        <end position="518"/>
    </location>
</feature>
<dbReference type="EMBL" id="SELW01000657">
    <property type="protein sequence ID" value="TID14998.1"/>
    <property type="molecule type" value="Genomic_DNA"/>
</dbReference>
<evidence type="ECO:0000256" key="2">
    <source>
        <dbReference type="SAM" id="MobiDB-lite"/>
    </source>
</evidence>
<accession>A0A4T0WX34</accession>
<dbReference type="AlphaFoldDB" id="A0A4T0WX34"/>
<feature type="compositionally biased region" description="Polar residues" evidence="2">
    <location>
        <begin position="259"/>
        <end position="268"/>
    </location>
</feature>
<dbReference type="STRING" id="52247.A0A4T0WX34"/>
<feature type="region of interest" description="Disordered" evidence="2">
    <location>
        <begin position="232"/>
        <end position="271"/>
    </location>
</feature>
<organism evidence="3 4">
    <name type="scientific">Pichia inconspicua</name>
    <dbReference type="NCBI Taxonomy" id="52247"/>
    <lineage>
        <taxon>Eukaryota</taxon>
        <taxon>Fungi</taxon>
        <taxon>Dikarya</taxon>
        <taxon>Ascomycota</taxon>
        <taxon>Saccharomycotina</taxon>
        <taxon>Pichiomycetes</taxon>
        <taxon>Pichiales</taxon>
        <taxon>Pichiaceae</taxon>
        <taxon>Pichia</taxon>
    </lineage>
</organism>
<dbReference type="PROSITE" id="PS51354">
    <property type="entry name" value="GLUTAREDOXIN_2"/>
    <property type="match status" value="1"/>
</dbReference>
<comment type="caution">
    <text evidence="3">The sequence shown here is derived from an EMBL/GenBank/DDBJ whole genome shotgun (WGS) entry which is preliminary data.</text>
</comment>
<evidence type="ECO:0000256" key="1">
    <source>
        <dbReference type="SAM" id="Coils"/>
    </source>
</evidence>
<dbReference type="OrthoDB" id="9932926at2759"/>
<feature type="compositionally biased region" description="Basic and acidic residues" evidence="2">
    <location>
        <begin position="598"/>
        <end position="645"/>
    </location>
</feature>
<dbReference type="Proteomes" id="UP000307173">
    <property type="component" value="Unassembled WGS sequence"/>
</dbReference>
<keyword evidence="1" id="KW-0175">Coiled coil</keyword>
<feature type="compositionally biased region" description="Basic and acidic residues" evidence="2">
    <location>
        <begin position="476"/>
        <end position="489"/>
    </location>
</feature>
<feature type="region of interest" description="Disordered" evidence="2">
    <location>
        <begin position="1"/>
        <end position="35"/>
    </location>
</feature>
<keyword evidence="4" id="KW-1185">Reference proteome</keyword>
<feature type="region of interest" description="Disordered" evidence="2">
    <location>
        <begin position="475"/>
        <end position="686"/>
    </location>
</feature>
<feature type="compositionally biased region" description="Basic and acidic residues" evidence="2">
    <location>
        <begin position="546"/>
        <end position="565"/>
    </location>
</feature>
<feature type="compositionally biased region" description="Polar residues" evidence="2">
    <location>
        <begin position="646"/>
        <end position="671"/>
    </location>
</feature>
<evidence type="ECO:0000313" key="4">
    <source>
        <dbReference type="Proteomes" id="UP000307173"/>
    </source>
</evidence>
<proteinExistence type="predicted"/>
<feature type="region of interest" description="Disordered" evidence="2">
    <location>
        <begin position="142"/>
        <end position="162"/>
    </location>
</feature>
<dbReference type="InterPro" id="IPR006993">
    <property type="entry name" value="Glut_rich_SH3-bd"/>
</dbReference>
<dbReference type="InterPro" id="IPR036249">
    <property type="entry name" value="Thioredoxin-like_sf"/>
</dbReference>
<gene>
    <name evidence="3" type="ORF">CANINC_004669</name>
</gene>
<feature type="compositionally biased region" description="Acidic residues" evidence="2">
    <location>
        <begin position="527"/>
        <end position="545"/>
    </location>
</feature>
<evidence type="ECO:0000313" key="3">
    <source>
        <dbReference type="EMBL" id="TID14998.1"/>
    </source>
</evidence>
<name>A0A4T0WX34_9ASCO</name>
<dbReference type="Pfam" id="PF04908">
    <property type="entry name" value="SH3BGR"/>
    <property type="match status" value="1"/>
</dbReference>
<protein>
    <submittedName>
        <fullName evidence="3">Uncharacterized protein</fullName>
    </submittedName>
</protein>
<feature type="compositionally biased region" description="Polar residues" evidence="2">
    <location>
        <begin position="1"/>
        <end position="25"/>
    </location>
</feature>
<dbReference type="Gene3D" id="3.40.30.10">
    <property type="entry name" value="Glutaredoxin"/>
    <property type="match status" value="1"/>
</dbReference>
<reference evidence="3 4" key="1">
    <citation type="journal article" date="2019" name="Front. Genet.">
        <title>Whole-Genome Sequencing of the Opportunistic Yeast Pathogen Candida inconspicua Uncovers Its Hybrid Origin.</title>
        <authorList>
            <person name="Mixao V."/>
            <person name="Hansen A.P."/>
            <person name="Saus E."/>
            <person name="Boekhout T."/>
            <person name="Lass-Florl C."/>
            <person name="Gabaldon T."/>
        </authorList>
    </citation>
    <scope>NUCLEOTIDE SEQUENCE [LARGE SCALE GENOMIC DNA]</scope>
    <source>
        <strain evidence="3 4">CBS 180</strain>
    </source>
</reference>